<dbReference type="Proteomes" id="UP000762676">
    <property type="component" value="Unassembled WGS sequence"/>
</dbReference>
<dbReference type="Gene3D" id="3.40.50.720">
    <property type="entry name" value="NAD(P)-binding Rossmann-like Domain"/>
    <property type="match status" value="1"/>
</dbReference>
<evidence type="ECO:0000256" key="4">
    <source>
        <dbReference type="RuleBase" id="RU000363"/>
    </source>
</evidence>
<dbReference type="PANTHER" id="PTHR24322">
    <property type="entry name" value="PKSB"/>
    <property type="match status" value="1"/>
</dbReference>
<gene>
    <name evidence="6" type="ORF">ElyMa_000835800</name>
</gene>
<keyword evidence="2" id="KW-0560">Oxidoreductase</keyword>
<evidence type="ECO:0000256" key="1">
    <source>
        <dbReference type="ARBA" id="ARBA00006484"/>
    </source>
</evidence>
<protein>
    <submittedName>
        <fullName evidence="6">Epidermal retinol dehydrogenase 2-like</fullName>
    </submittedName>
</protein>
<evidence type="ECO:0000256" key="5">
    <source>
        <dbReference type="SAM" id="SignalP"/>
    </source>
</evidence>
<name>A0AAV4H0B6_9GAST</name>
<dbReference type="GO" id="GO:0016616">
    <property type="term" value="F:oxidoreductase activity, acting on the CH-OH group of donors, NAD or NADP as acceptor"/>
    <property type="evidence" value="ECO:0007669"/>
    <property type="project" value="TreeGrafter"/>
</dbReference>
<feature type="signal peptide" evidence="5">
    <location>
        <begin position="1"/>
        <end position="25"/>
    </location>
</feature>
<dbReference type="InterPro" id="IPR036291">
    <property type="entry name" value="NAD(P)-bd_dom_sf"/>
</dbReference>
<evidence type="ECO:0000313" key="6">
    <source>
        <dbReference type="EMBL" id="GFR91109.1"/>
    </source>
</evidence>
<comment type="similarity">
    <text evidence="1 4">Belongs to the short-chain dehydrogenases/reductases (SDR) family.</text>
</comment>
<evidence type="ECO:0000313" key="7">
    <source>
        <dbReference type="Proteomes" id="UP000762676"/>
    </source>
</evidence>
<dbReference type="FunFam" id="3.40.50.720:FF:000202">
    <property type="entry name" value="Short-chain dehydrogenase/reductase family 16C member 6"/>
    <property type="match status" value="1"/>
</dbReference>
<proteinExistence type="inferred from homology"/>
<reference evidence="6 7" key="1">
    <citation type="journal article" date="2021" name="Elife">
        <title>Chloroplast acquisition without the gene transfer in kleptoplastic sea slugs, Plakobranchus ocellatus.</title>
        <authorList>
            <person name="Maeda T."/>
            <person name="Takahashi S."/>
            <person name="Yoshida T."/>
            <person name="Shimamura S."/>
            <person name="Takaki Y."/>
            <person name="Nagai Y."/>
            <person name="Toyoda A."/>
            <person name="Suzuki Y."/>
            <person name="Arimoto A."/>
            <person name="Ishii H."/>
            <person name="Satoh N."/>
            <person name="Nishiyama T."/>
            <person name="Hasebe M."/>
            <person name="Maruyama T."/>
            <person name="Minagawa J."/>
            <person name="Obokata J."/>
            <person name="Shigenobu S."/>
        </authorList>
    </citation>
    <scope>NUCLEOTIDE SEQUENCE [LARGE SCALE GENOMIC DNA]</scope>
</reference>
<dbReference type="InterPro" id="IPR002347">
    <property type="entry name" value="SDR_fam"/>
</dbReference>
<keyword evidence="5" id="KW-0732">Signal</keyword>
<evidence type="ECO:0000256" key="3">
    <source>
        <dbReference type="ARBA" id="ARBA00023027"/>
    </source>
</evidence>
<sequence length="309" mass="33651">MHLAVEVLVCFLQMIWLWLVAIVKAVVPSSLQPHKDVTGWVVLITGAGSGLGRLMSLRFAALGCRLVLWDVNEAGNQETEELVQAATPGAKVKAYTLDLSDREQIYAAADKVKQEVGDVDILINNAGIVTGTTFLNTPDSMNIKTMDVNCNAHFWTVKSFLPSMLKRNRGHLVSIASAAGLFGIAGLADYCASKYAAVGFDESIRAEIVKQGRTGVKTTVVCPYYINTGMFEGAQTRFPAVLKFLDPPFVVDKIVEAVLTDQVMLCVPKSVYFFYILRGILPISVNQVLGKLVGVSETMDNFVGRNKAK</sequence>
<dbReference type="EMBL" id="BMAT01001708">
    <property type="protein sequence ID" value="GFR91109.1"/>
    <property type="molecule type" value="Genomic_DNA"/>
</dbReference>
<accession>A0AAV4H0B6</accession>
<dbReference type="Pfam" id="PF00106">
    <property type="entry name" value="adh_short"/>
    <property type="match status" value="1"/>
</dbReference>
<keyword evidence="3" id="KW-0520">NAD</keyword>
<dbReference type="AlphaFoldDB" id="A0AAV4H0B6"/>
<organism evidence="6 7">
    <name type="scientific">Elysia marginata</name>
    <dbReference type="NCBI Taxonomy" id="1093978"/>
    <lineage>
        <taxon>Eukaryota</taxon>
        <taxon>Metazoa</taxon>
        <taxon>Spiralia</taxon>
        <taxon>Lophotrochozoa</taxon>
        <taxon>Mollusca</taxon>
        <taxon>Gastropoda</taxon>
        <taxon>Heterobranchia</taxon>
        <taxon>Euthyneura</taxon>
        <taxon>Panpulmonata</taxon>
        <taxon>Sacoglossa</taxon>
        <taxon>Placobranchoidea</taxon>
        <taxon>Plakobranchidae</taxon>
        <taxon>Elysia</taxon>
    </lineage>
</organism>
<comment type="caution">
    <text evidence="6">The sequence shown here is derived from an EMBL/GenBank/DDBJ whole genome shotgun (WGS) entry which is preliminary data.</text>
</comment>
<keyword evidence="7" id="KW-1185">Reference proteome</keyword>
<dbReference type="PRINTS" id="PR00080">
    <property type="entry name" value="SDRFAMILY"/>
</dbReference>
<evidence type="ECO:0000256" key="2">
    <source>
        <dbReference type="ARBA" id="ARBA00023002"/>
    </source>
</evidence>
<dbReference type="PRINTS" id="PR00081">
    <property type="entry name" value="GDHRDH"/>
</dbReference>
<dbReference type="PANTHER" id="PTHR24322:SF746">
    <property type="entry name" value="SHORT CHAIN DEHYDROGENASE_REDUCTASE FAMILY 16C MEMBER 5"/>
    <property type="match status" value="1"/>
</dbReference>
<feature type="chain" id="PRO_5043842464" evidence="5">
    <location>
        <begin position="26"/>
        <end position="309"/>
    </location>
</feature>
<dbReference type="CDD" id="cd05339">
    <property type="entry name" value="17beta-HSDXI-like_SDR_c"/>
    <property type="match status" value="1"/>
</dbReference>
<dbReference type="GO" id="GO:0005811">
    <property type="term" value="C:lipid droplet"/>
    <property type="evidence" value="ECO:0007669"/>
    <property type="project" value="TreeGrafter"/>
</dbReference>
<dbReference type="SUPFAM" id="SSF51735">
    <property type="entry name" value="NAD(P)-binding Rossmann-fold domains"/>
    <property type="match status" value="1"/>
</dbReference>